<evidence type="ECO:0000259" key="2">
    <source>
        <dbReference type="SMART" id="SM00834"/>
    </source>
</evidence>
<feature type="domain" description="Putative regulatory protein FmdB zinc ribbon" evidence="2">
    <location>
        <begin position="1"/>
        <end position="43"/>
    </location>
</feature>
<feature type="compositionally biased region" description="Gly residues" evidence="1">
    <location>
        <begin position="51"/>
        <end position="70"/>
    </location>
</feature>
<reference evidence="3 4" key="1">
    <citation type="submission" date="2018-08" db="EMBL/GenBank/DDBJ databases">
        <title>Genomic Encyclopedia of Type Strains, Phase IV (KMG-IV): sequencing the most valuable type-strain genomes for metagenomic binning, comparative biology and taxonomic classification.</title>
        <authorList>
            <person name="Goeker M."/>
        </authorList>
    </citation>
    <scope>NUCLEOTIDE SEQUENCE [LARGE SCALE GENOMIC DNA]</scope>
    <source>
        <strain evidence="3 4">DSM 23923</strain>
    </source>
</reference>
<evidence type="ECO:0000313" key="3">
    <source>
        <dbReference type="EMBL" id="REG11460.1"/>
    </source>
</evidence>
<feature type="region of interest" description="Disordered" evidence="1">
    <location>
        <begin position="44"/>
        <end position="70"/>
    </location>
</feature>
<dbReference type="Pfam" id="PF09723">
    <property type="entry name" value="Zn_ribbon_8"/>
    <property type="match status" value="1"/>
</dbReference>
<protein>
    <submittedName>
        <fullName evidence="3">Putative FmdB family regulatory protein</fullName>
    </submittedName>
</protein>
<dbReference type="Proteomes" id="UP000256388">
    <property type="component" value="Unassembled WGS sequence"/>
</dbReference>
<sequence>MPLYEYHCQNCAEDFEKIVRFSEADRLPPCPVCGSTETHKKISAAASLGGSSSGGSRSSGGSCGSGGGFS</sequence>
<gene>
    <name evidence="3" type="ORF">DFR64_1347</name>
</gene>
<comment type="caution">
    <text evidence="3">The sequence shown here is derived from an EMBL/GenBank/DDBJ whole genome shotgun (WGS) entry which is preliminary data.</text>
</comment>
<dbReference type="InterPro" id="IPR013429">
    <property type="entry name" value="Regulatory_FmdB_Zinc_ribbon"/>
</dbReference>
<dbReference type="AlphaFoldDB" id="A0A347ZRQ5"/>
<dbReference type="SMART" id="SM00834">
    <property type="entry name" value="CxxC_CXXC_SSSS"/>
    <property type="match status" value="1"/>
</dbReference>
<proteinExistence type="predicted"/>
<accession>A0A347ZRQ5</accession>
<organism evidence="3 4">
    <name type="scientific">Pelolinea submarina</name>
    <dbReference type="NCBI Taxonomy" id="913107"/>
    <lineage>
        <taxon>Bacteria</taxon>
        <taxon>Bacillati</taxon>
        <taxon>Chloroflexota</taxon>
        <taxon>Anaerolineae</taxon>
        <taxon>Anaerolineales</taxon>
        <taxon>Anaerolineaceae</taxon>
        <taxon>Pelolinea</taxon>
    </lineage>
</organism>
<keyword evidence="4" id="KW-1185">Reference proteome</keyword>
<evidence type="ECO:0000256" key="1">
    <source>
        <dbReference type="SAM" id="MobiDB-lite"/>
    </source>
</evidence>
<evidence type="ECO:0000313" key="4">
    <source>
        <dbReference type="Proteomes" id="UP000256388"/>
    </source>
</evidence>
<dbReference type="NCBIfam" id="TIGR02605">
    <property type="entry name" value="CxxC_CxxC_SSSS"/>
    <property type="match status" value="1"/>
</dbReference>
<dbReference type="RefSeq" id="WP_116224592.1">
    <property type="nucleotide sequence ID" value="NZ_AP018437.1"/>
</dbReference>
<dbReference type="EMBL" id="QUMS01000001">
    <property type="protein sequence ID" value="REG11460.1"/>
    <property type="molecule type" value="Genomic_DNA"/>
</dbReference>
<name>A0A347ZRQ5_9CHLR</name>
<dbReference type="OrthoDB" id="9813321at2"/>